<dbReference type="InterPro" id="IPR001514">
    <property type="entry name" value="DNA-dir_RNA_pol_30-40kDasu_CS"/>
</dbReference>
<accession>A0AAV7RCM3</accession>
<evidence type="ECO:0000256" key="5">
    <source>
        <dbReference type="ARBA" id="ARBA00023242"/>
    </source>
</evidence>
<dbReference type="GO" id="GO:0046983">
    <property type="term" value="F:protein dimerization activity"/>
    <property type="evidence" value="ECO:0007669"/>
    <property type="project" value="InterPro"/>
</dbReference>
<dbReference type="PROSITE" id="PS00446">
    <property type="entry name" value="RNA_POL_D_30KD"/>
    <property type="match status" value="1"/>
</dbReference>
<dbReference type="Pfam" id="PF01000">
    <property type="entry name" value="RNA_pol_A_bac"/>
    <property type="match status" value="1"/>
</dbReference>
<dbReference type="Pfam" id="PF01193">
    <property type="entry name" value="RNA_pol_L"/>
    <property type="match status" value="1"/>
</dbReference>
<dbReference type="InterPro" id="IPR036643">
    <property type="entry name" value="RNApol_insert_sf"/>
</dbReference>
<dbReference type="InterPro" id="IPR022842">
    <property type="entry name" value="RNAP_Rpo3/Rpb3/RPAC1"/>
</dbReference>
<dbReference type="InterPro" id="IPR036603">
    <property type="entry name" value="RBP11-like"/>
</dbReference>
<keyword evidence="9" id="KW-1185">Reference proteome</keyword>
<proteinExistence type="inferred from homology"/>
<dbReference type="AlphaFoldDB" id="A0AAV7RCM3"/>
<dbReference type="EMBL" id="JANPWB010000009">
    <property type="protein sequence ID" value="KAJ1148533.1"/>
    <property type="molecule type" value="Genomic_DNA"/>
</dbReference>
<sequence>MAAACAQPGCRCHGEGPSRAHSPPGGRRWYRQRRRTRCLCDLTAKMAAPGSVEEMRSRAVLGEFGVRNVHTTDFPGNYHGYDDSWDQAKFEKNFRIDVIKMEESTLEFDMVGIDAAIANAFRRILLAEVPTMAVEKVFIYNNTSIIQDEILAHRLGLIPIKADPRLFEYRSQGDEEGTEIDTLQFQLKIKCTRNPHASKESSDPNELYLNHKVYTKHMTWVPIGNQVDLFPKADLCPVHDDILIAQLRPGQELDIVMHCVKGIGKDHAKFSPVATASYRLLPEITLLAPVEGELAEKLKRSFSPGVIEVQTVDGKKVARVANSRMDTGSREIFRHEELKNLVRLARVRDHYIFSVESTGVLPPDVLVCEAIKVLMGKCRRFLDELDNSQMD</sequence>
<dbReference type="SMART" id="SM00662">
    <property type="entry name" value="RPOLD"/>
    <property type="match status" value="1"/>
</dbReference>
<dbReference type="InterPro" id="IPR011263">
    <property type="entry name" value="DNA-dir_RNA_pol_RpoA/D/Rpb3"/>
</dbReference>
<dbReference type="FunFam" id="2.170.120.12:FF:000003">
    <property type="entry name" value="Dna-directed rna polymerases i and iii subunit"/>
    <property type="match status" value="1"/>
</dbReference>
<dbReference type="GO" id="GO:0005666">
    <property type="term" value="C:RNA polymerase III complex"/>
    <property type="evidence" value="ECO:0007669"/>
    <property type="project" value="TreeGrafter"/>
</dbReference>
<reference evidence="8" key="1">
    <citation type="journal article" date="2022" name="bioRxiv">
        <title>Sequencing and chromosome-scale assembly of the giantPleurodeles waltlgenome.</title>
        <authorList>
            <person name="Brown T."/>
            <person name="Elewa A."/>
            <person name="Iarovenko S."/>
            <person name="Subramanian E."/>
            <person name="Araus A.J."/>
            <person name="Petzold A."/>
            <person name="Susuki M."/>
            <person name="Suzuki K.-i.T."/>
            <person name="Hayashi T."/>
            <person name="Toyoda A."/>
            <person name="Oliveira C."/>
            <person name="Osipova E."/>
            <person name="Leigh N.D."/>
            <person name="Simon A."/>
            <person name="Yun M.H."/>
        </authorList>
    </citation>
    <scope>NUCLEOTIDE SEQUENCE</scope>
    <source>
        <strain evidence="8">20211129_DDA</strain>
        <tissue evidence="8">Liver</tissue>
    </source>
</reference>
<comment type="subcellular location">
    <subcellularLocation>
        <location evidence="1">Nucleus</location>
    </subcellularLocation>
</comment>
<evidence type="ECO:0000256" key="3">
    <source>
        <dbReference type="ARBA" id="ARBA00022478"/>
    </source>
</evidence>
<dbReference type="Proteomes" id="UP001066276">
    <property type="component" value="Chromosome 5"/>
</dbReference>
<organism evidence="8 9">
    <name type="scientific">Pleurodeles waltl</name>
    <name type="common">Iberian ribbed newt</name>
    <dbReference type="NCBI Taxonomy" id="8319"/>
    <lineage>
        <taxon>Eukaryota</taxon>
        <taxon>Metazoa</taxon>
        <taxon>Chordata</taxon>
        <taxon>Craniata</taxon>
        <taxon>Vertebrata</taxon>
        <taxon>Euteleostomi</taxon>
        <taxon>Amphibia</taxon>
        <taxon>Batrachia</taxon>
        <taxon>Caudata</taxon>
        <taxon>Salamandroidea</taxon>
        <taxon>Salamandridae</taxon>
        <taxon>Pleurodelinae</taxon>
        <taxon>Pleurodeles</taxon>
    </lineage>
</organism>
<dbReference type="InterPro" id="IPR011262">
    <property type="entry name" value="DNA-dir_RNA_pol_insert"/>
</dbReference>
<evidence type="ECO:0000256" key="2">
    <source>
        <dbReference type="ARBA" id="ARBA00022083"/>
    </source>
</evidence>
<evidence type="ECO:0000256" key="6">
    <source>
        <dbReference type="ARBA" id="ARBA00025804"/>
    </source>
</evidence>
<dbReference type="Gene3D" id="2.170.120.12">
    <property type="entry name" value="DNA-directed RNA polymerase, insert domain"/>
    <property type="match status" value="1"/>
</dbReference>
<dbReference type="CDD" id="cd07032">
    <property type="entry name" value="RNAP_I_II_AC40"/>
    <property type="match status" value="1"/>
</dbReference>
<comment type="caution">
    <text evidence="8">The sequence shown here is derived from an EMBL/GenBank/DDBJ whole genome shotgun (WGS) entry which is preliminary data.</text>
</comment>
<dbReference type="PANTHER" id="PTHR11800">
    <property type="entry name" value="DNA-DIRECTED RNA POLYMERASE"/>
    <property type="match status" value="1"/>
</dbReference>
<dbReference type="InterPro" id="IPR050518">
    <property type="entry name" value="Rpo3/RPB3_RNA_Pol_subunit"/>
</dbReference>
<dbReference type="GO" id="GO:0005736">
    <property type="term" value="C:RNA polymerase I complex"/>
    <property type="evidence" value="ECO:0007669"/>
    <property type="project" value="TreeGrafter"/>
</dbReference>
<dbReference type="FunFam" id="3.30.1360.10:FF:000013">
    <property type="entry name" value="RNA polymerase I and III subunit C"/>
    <property type="match status" value="1"/>
</dbReference>
<evidence type="ECO:0000259" key="7">
    <source>
        <dbReference type="SMART" id="SM00662"/>
    </source>
</evidence>
<dbReference type="GO" id="GO:0006351">
    <property type="term" value="P:DNA-templated transcription"/>
    <property type="evidence" value="ECO:0007669"/>
    <property type="project" value="InterPro"/>
</dbReference>
<dbReference type="FunFam" id="3.30.1360.10:FF:000009">
    <property type="entry name" value="RNA polymerase I and III subunit C"/>
    <property type="match status" value="1"/>
</dbReference>
<keyword evidence="5" id="KW-0539">Nucleus</keyword>
<evidence type="ECO:0000313" key="8">
    <source>
        <dbReference type="EMBL" id="KAJ1148533.1"/>
    </source>
</evidence>
<dbReference type="GO" id="GO:0003899">
    <property type="term" value="F:DNA-directed RNA polymerase activity"/>
    <property type="evidence" value="ECO:0007669"/>
    <property type="project" value="InterPro"/>
</dbReference>
<keyword evidence="3" id="KW-0240">DNA-directed RNA polymerase</keyword>
<feature type="domain" description="DNA-directed RNA polymerase RpoA/D/Rpb3-type" evidence="7">
    <location>
        <begin position="105"/>
        <end position="384"/>
    </location>
</feature>
<comment type="similarity">
    <text evidence="6">Belongs to the archaeal Rpo3/eukaryotic RPB3 RNA polymerase subunit family.</text>
</comment>
<dbReference type="SUPFAM" id="SSF55257">
    <property type="entry name" value="RBP11-like subunits of RNA polymerase"/>
    <property type="match status" value="1"/>
</dbReference>
<evidence type="ECO:0000256" key="1">
    <source>
        <dbReference type="ARBA" id="ARBA00004123"/>
    </source>
</evidence>
<dbReference type="SUPFAM" id="SSF56553">
    <property type="entry name" value="Insert subdomain of RNA polymerase alpha subunit"/>
    <property type="match status" value="1"/>
</dbReference>
<dbReference type="InterPro" id="IPR033901">
    <property type="entry name" value="RNAPI/III_AC40"/>
</dbReference>
<dbReference type="GO" id="GO:0003677">
    <property type="term" value="F:DNA binding"/>
    <property type="evidence" value="ECO:0007669"/>
    <property type="project" value="InterPro"/>
</dbReference>
<dbReference type="Gene3D" id="3.30.1360.10">
    <property type="entry name" value="RNA polymerase, RBP11-like subunit"/>
    <property type="match status" value="1"/>
</dbReference>
<keyword evidence="4" id="KW-0804">Transcription</keyword>
<dbReference type="HAMAP" id="MF_00320">
    <property type="entry name" value="RNApol_arch_Rpo3"/>
    <property type="match status" value="1"/>
</dbReference>
<protein>
    <recommendedName>
        <fullName evidence="2">DNA-directed RNA polymerases I and III subunit RPAC1</fullName>
    </recommendedName>
</protein>
<gene>
    <name evidence="8" type="ORF">NDU88_001363</name>
</gene>
<dbReference type="NCBIfam" id="NF001988">
    <property type="entry name" value="PRK00783.1"/>
    <property type="match status" value="1"/>
</dbReference>
<evidence type="ECO:0000313" key="9">
    <source>
        <dbReference type="Proteomes" id="UP001066276"/>
    </source>
</evidence>
<dbReference type="PANTHER" id="PTHR11800:SF13">
    <property type="entry name" value="DNA-DIRECTED RNA POLYMERASES I AND III SUBUNIT RPAC1"/>
    <property type="match status" value="1"/>
</dbReference>
<evidence type="ECO:0000256" key="4">
    <source>
        <dbReference type="ARBA" id="ARBA00023163"/>
    </source>
</evidence>
<name>A0AAV7RCM3_PLEWA</name>